<dbReference type="InterPro" id="IPR036266">
    <property type="entry name" value="SecA_Wing/Scaffold_sf"/>
</dbReference>
<dbReference type="Gene3D" id="3.40.50.300">
    <property type="entry name" value="P-loop containing nucleotide triphosphate hydrolases"/>
    <property type="match status" value="2"/>
</dbReference>
<dbReference type="SUPFAM" id="SSF81767">
    <property type="entry name" value="Pre-protein crosslinking domain of SecA"/>
    <property type="match status" value="1"/>
</dbReference>
<comment type="catalytic activity">
    <reaction evidence="15">
        <text>ATP + H2O + cellular proteinSide 1 = ADP + phosphate + cellular proteinSide 2.</text>
        <dbReference type="EC" id="7.4.2.8"/>
    </reaction>
</comment>
<dbReference type="GO" id="GO:0005829">
    <property type="term" value="C:cytosol"/>
    <property type="evidence" value="ECO:0007669"/>
    <property type="project" value="TreeGrafter"/>
</dbReference>
<organism evidence="19 20">
    <name type="scientific">Aureliella helgolandensis</name>
    <dbReference type="NCBI Taxonomy" id="2527968"/>
    <lineage>
        <taxon>Bacteria</taxon>
        <taxon>Pseudomonadati</taxon>
        <taxon>Planctomycetota</taxon>
        <taxon>Planctomycetia</taxon>
        <taxon>Pirellulales</taxon>
        <taxon>Pirellulaceae</taxon>
        <taxon>Aureliella</taxon>
    </lineage>
</organism>
<keyword evidence="10 15" id="KW-0067">ATP-binding</keyword>
<dbReference type="Gene3D" id="1.10.3060.10">
    <property type="entry name" value="Helical scaffold and wing domains of SecA"/>
    <property type="match status" value="2"/>
</dbReference>
<dbReference type="FunFam" id="3.40.50.300:FF:000113">
    <property type="entry name" value="Preprotein translocase subunit SecA"/>
    <property type="match status" value="1"/>
</dbReference>
<comment type="function">
    <text evidence="15">Part of the Sec protein translocase complex. Interacts with the SecYEG preprotein conducting channel. Has a central role in coupling the hydrolysis of ATP to the transfer of proteins into and across the cell membrane, serving as an ATP-driven molecular motor driving the stepwise translocation of polypeptide chains across the membrane.</text>
</comment>
<gene>
    <name evidence="15" type="primary">secA</name>
    <name evidence="19" type="ORF">Q31a_12350</name>
</gene>
<evidence type="ECO:0000256" key="10">
    <source>
        <dbReference type="ARBA" id="ARBA00022840"/>
    </source>
</evidence>
<feature type="binding site" evidence="15">
    <location>
        <position position="242"/>
    </location>
    <ligand>
        <name>ATP</name>
        <dbReference type="ChEBI" id="CHEBI:30616"/>
    </ligand>
</feature>
<keyword evidence="12 15" id="KW-1278">Translocase</keyword>
<feature type="binding site" evidence="15">
    <location>
        <begin position="260"/>
        <end position="264"/>
    </location>
    <ligand>
        <name>ATP</name>
        <dbReference type="ChEBI" id="CHEBI:30616"/>
    </ligand>
</feature>
<evidence type="ECO:0000313" key="20">
    <source>
        <dbReference type="Proteomes" id="UP000318017"/>
    </source>
</evidence>
<feature type="compositionally biased region" description="Basic and acidic residues" evidence="16">
    <location>
        <begin position="1334"/>
        <end position="1348"/>
    </location>
</feature>
<dbReference type="SUPFAM" id="SSF81886">
    <property type="entry name" value="Helical scaffold and wing domains of SecA"/>
    <property type="match status" value="2"/>
</dbReference>
<keyword evidence="20" id="KW-1185">Reference proteome</keyword>
<evidence type="ECO:0000256" key="7">
    <source>
        <dbReference type="ARBA" id="ARBA00022723"/>
    </source>
</evidence>
<dbReference type="InterPro" id="IPR004027">
    <property type="entry name" value="SEC_C_motif"/>
</dbReference>
<evidence type="ECO:0000256" key="4">
    <source>
        <dbReference type="ARBA" id="ARBA00022448"/>
    </source>
</evidence>
<keyword evidence="6 15" id="KW-0963">Cytoplasm</keyword>
<reference evidence="19 20" key="1">
    <citation type="submission" date="2019-02" db="EMBL/GenBank/DDBJ databases">
        <title>Deep-cultivation of Planctomycetes and their phenomic and genomic characterization uncovers novel biology.</title>
        <authorList>
            <person name="Wiegand S."/>
            <person name="Jogler M."/>
            <person name="Boedeker C."/>
            <person name="Pinto D."/>
            <person name="Vollmers J."/>
            <person name="Rivas-Marin E."/>
            <person name="Kohn T."/>
            <person name="Peeters S.H."/>
            <person name="Heuer A."/>
            <person name="Rast P."/>
            <person name="Oberbeckmann S."/>
            <person name="Bunk B."/>
            <person name="Jeske O."/>
            <person name="Meyerdierks A."/>
            <person name="Storesund J.E."/>
            <person name="Kallscheuer N."/>
            <person name="Luecker S."/>
            <person name="Lage O.M."/>
            <person name="Pohl T."/>
            <person name="Merkel B.J."/>
            <person name="Hornburger P."/>
            <person name="Mueller R.-W."/>
            <person name="Bruemmer F."/>
            <person name="Labrenz M."/>
            <person name="Spormann A.M."/>
            <person name="Op den Camp H."/>
            <person name="Overmann J."/>
            <person name="Amann R."/>
            <person name="Jetten M.S.M."/>
            <person name="Mascher T."/>
            <person name="Medema M.H."/>
            <person name="Devos D.P."/>
            <person name="Kaster A.-K."/>
            <person name="Ovreas L."/>
            <person name="Rohde M."/>
            <person name="Galperin M.Y."/>
            <person name="Jogler C."/>
        </authorList>
    </citation>
    <scope>NUCLEOTIDE SEQUENCE [LARGE SCALE GENOMIC DNA]</scope>
    <source>
        <strain evidence="19 20">Q31a</strain>
    </source>
</reference>
<feature type="region of interest" description="Disordered" evidence="16">
    <location>
        <begin position="1327"/>
        <end position="1368"/>
    </location>
</feature>
<keyword evidence="13 15" id="KW-0811">Translocation</keyword>
<dbReference type="Pfam" id="PF07517">
    <property type="entry name" value="SecA_DEAD"/>
    <property type="match status" value="1"/>
</dbReference>
<dbReference type="EC" id="7.4.2.8" evidence="15"/>
<sequence length="1368" mass="155336">MGPSWPTNCYTLSRLVLHCHFDTTWPGEQYEAGVESPFWGRFLFVPGCVLQISFRASRSLDSNELGIVWVDAVDNGLFKCWIQSANAGHCHTPWNLLPQNASDSEASRWDSEEASFVERGWYTYVTHNFFEVSPVMEFLERTWENTGLFFSNVLQGVERGVTSLFGSSNARQIKRFEAIVAKINTLEEGLLKLTDEQLRGKTEEFKQRIRDGQTLDELLVEAFAVCREGGRRFMKMRHYDVQLIGGIVLHNGMIAEMVTGEGKTLVATLPTYLNALAGRGCHVVTVNDYLARRDMEWMAPLYMGLGLTVGAIQGGLSNDERQAAYAKDITYATNNELGFDYLRDNMRLAGRLDDRFPKHLQQVQSPLAYAIIDEVDNILIDEARTPLIISGPAHQDIGKYSEANRVASQLKKDEHFTVNEKDHSVNLTDEGVRAAEKLAGVESFYTAGNMEWPHMIDNALKAHYLYKRDVSYVVKDNAIIIVDDFTGRLMEGRQWSDGLHQAVEAKEGVKIKEETQTLATITLQNFFKLYDKIAGMTGTAMTEANEFLKIYKLDVIAIPTNRDLQRIEYPDTIFLTEKEKFAAVAEEVERTTQLDVVHLKNGEEFVGDITQESDSELTIKLKSDRSLKKVDMAEVREISRKGRPVLIGTVSIEKSEQLGHQLELRGIPHQVLNAKHHQREAEIISQAGRLGAVTIATNMAGRGTDIILGGNPETMAWAQLQDKYATRLDVPRDEWEALVTEIDRRENMKESGLRVREIGGLYVIGTERHESRRIDLQLRGRCGRQGDTGSSRFFLSLEDDLMRIFAGDWVRGMMGKLGMGEGEAIENTFVSRRITAAQKKVEERNFEIRKNLLEYDEVMDQQRKRVYSYRQQILDGVSCRDMVLEQIQQQIERYVDMYTDPMFTAESYTKWVSKILSCELEPRDFRNLDPGAASAYAIDAAERSAETQILDAIEENLPQEESEDDWNWGALAKWVNTRYNTNFSVTELKKIPRSEIDSHLIERVFARLAETDLSEGTPLLNADYGLQMLVGWMKNKFGIELELEDLRSREADDLKHELLTAAEKAYRRKESEFPVLAGITRFGKATSPTQYQLDHESLIAWMNSRFSTNLSAEEFSGGSLNELTSKLVDYSEGHYTQGEEAAGRALTKVKEFFGDAEPNTSAKYIAGNNGALESLNDWFEQNLACRIAPETLAEMDQDALERRVLQAIDDRYHPEIRRMERQVLLSIVDSAWKDHLLAMDHLRSAISLKSFAQMDPKVEYKREGMRMYGDMWFAIGERMTDLIFRMEALDEGFVTHTWHETNAIHQPAPTTTQMAQEQIADLEAADKAGAPVDAKPEPIRNLETRVGRNDPCPCGSGKKYKACHGRRQ</sequence>
<evidence type="ECO:0000256" key="14">
    <source>
        <dbReference type="ARBA" id="ARBA00023136"/>
    </source>
</evidence>
<dbReference type="HAMAP" id="MF_01382">
    <property type="entry name" value="SecA"/>
    <property type="match status" value="1"/>
</dbReference>
<keyword evidence="7" id="KW-0479">Metal-binding</keyword>
<dbReference type="PANTHER" id="PTHR30612:SF0">
    <property type="entry name" value="CHLOROPLAST PROTEIN-TRANSPORTING ATPASE"/>
    <property type="match status" value="1"/>
</dbReference>
<dbReference type="InterPro" id="IPR020937">
    <property type="entry name" value="SecA_CS"/>
</dbReference>
<dbReference type="InterPro" id="IPR027417">
    <property type="entry name" value="P-loop_NTPase"/>
</dbReference>
<dbReference type="GO" id="GO:0005524">
    <property type="term" value="F:ATP binding"/>
    <property type="evidence" value="ECO:0007669"/>
    <property type="project" value="UniProtKB-UniRule"/>
</dbReference>
<dbReference type="FunFam" id="3.90.1440.10:FF:000003">
    <property type="entry name" value="Preprotein translocase SecA subunit"/>
    <property type="match status" value="1"/>
</dbReference>
<name>A0A518G2X7_9BACT</name>
<dbReference type="Proteomes" id="UP000318017">
    <property type="component" value="Chromosome"/>
</dbReference>
<dbReference type="GO" id="GO:0017038">
    <property type="term" value="P:protein import"/>
    <property type="evidence" value="ECO:0007669"/>
    <property type="project" value="InterPro"/>
</dbReference>
<evidence type="ECO:0000256" key="11">
    <source>
        <dbReference type="ARBA" id="ARBA00022927"/>
    </source>
</evidence>
<dbReference type="InterPro" id="IPR014018">
    <property type="entry name" value="SecA_motor_DEAD"/>
</dbReference>
<comment type="subunit">
    <text evidence="15">Monomer and homodimer. Part of the essential Sec protein translocation apparatus which comprises SecA, SecYEG and auxiliary proteins SecDF. Other proteins may also be involved.</text>
</comment>
<proteinExistence type="inferred from homology"/>
<evidence type="ECO:0000256" key="15">
    <source>
        <dbReference type="HAMAP-Rule" id="MF_01382"/>
    </source>
</evidence>
<keyword evidence="9" id="KW-0862">Zinc</keyword>
<dbReference type="CDD" id="cd17928">
    <property type="entry name" value="DEXDc_SecA"/>
    <property type="match status" value="1"/>
</dbReference>
<evidence type="ECO:0000256" key="16">
    <source>
        <dbReference type="SAM" id="MobiDB-lite"/>
    </source>
</evidence>
<feature type="domain" description="Helicase ATP-binding" evidence="17">
    <location>
        <begin position="244"/>
        <end position="411"/>
    </location>
</feature>
<feature type="domain" description="SecA family profile" evidence="18">
    <location>
        <begin position="158"/>
        <end position="826"/>
    </location>
</feature>
<dbReference type="Pfam" id="PF02810">
    <property type="entry name" value="SEC-C"/>
    <property type="match status" value="1"/>
</dbReference>
<dbReference type="PRINTS" id="PR00906">
    <property type="entry name" value="SECA"/>
</dbReference>
<dbReference type="InterPro" id="IPR044722">
    <property type="entry name" value="SecA_SF2_C"/>
</dbReference>
<dbReference type="SUPFAM" id="SSF52540">
    <property type="entry name" value="P-loop containing nucleoside triphosphate hydrolases"/>
    <property type="match status" value="2"/>
</dbReference>
<dbReference type="GO" id="GO:0008564">
    <property type="term" value="F:protein-exporting ATPase activity"/>
    <property type="evidence" value="ECO:0007669"/>
    <property type="project" value="UniProtKB-EC"/>
</dbReference>
<dbReference type="Pfam" id="PF07516">
    <property type="entry name" value="SecA_SW"/>
    <property type="match status" value="2"/>
</dbReference>
<dbReference type="EMBL" id="CP036298">
    <property type="protein sequence ID" value="QDV22942.1"/>
    <property type="molecule type" value="Genomic_DNA"/>
</dbReference>
<keyword evidence="4 15" id="KW-0813">Transport</keyword>
<dbReference type="InterPro" id="IPR011130">
    <property type="entry name" value="SecA_preprotein_X-link_dom"/>
</dbReference>
<dbReference type="SMART" id="SM00957">
    <property type="entry name" value="SecA_DEAD"/>
    <property type="match status" value="1"/>
</dbReference>
<dbReference type="SMART" id="SM00958">
    <property type="entry name" value="SecA_PP_bind"/>
    <property type="match status" value="1"/>
</dbReference>
<dbReference type="KEGG" id="ahel:Q31a_12350"/>
<feature type="compositionally biased region" description="Basic residues" evidence="16">
    <location>
        <begin position="1358"/>
        <end position="1368"/>
    </location>
</feature>
<evidence type="ECO:0000256" key="3">
    <source>
        <dbReference type="ARBA" id="ARBA00007650"/>
    </source>
</evidence>
<keyword evidence="8 15" id="KW-0547">Nucleotide-binding</keyword>
<dbReference type="Pfam" id="PF01043">
    <property type="entry name" value="SecA_PP_bind"/>
    <property type="match status" value="1"/>
</dbReference>
<evidence type="ECO:0000256" key="8">
    <source>
        <dbReference type="ARBA" id="ARBA00022741"/>
    </source>
</evidence>
<comment type="similarity">
    <text evidence="3 15">Belongs to the SecA family.</text>
</comment>
<dbReference type="GO" id="GO:0005886">
    <property type="term" value="C:plasma membrane"/>
    <property type="evidence" value="ECO:0007669"/>
    <property type="project" value="UniProtKB-SubCell"/>
</dbReference>
<dbReference type="InterPro" id="IPR011115">
    <property type="entry name" value="SecA_DEAD"/>
</dbReference>
<dbReference type="PROSITE" id="PS51192">
    <property type="entry name" value="HELICASE_ATP_BIND_1"/>
    <property type="match status" value="1"/>
</dbReference>
<dbReference type="GO" id="GO:0065002">
    <property type="term" value="P:intracellular protein transmembrane transport"/>
    <property type="evidence" value="ECO:0007669"/>
    <property type="project" value="UniProtKB-UniRule"/>
</dbReference>
<dbReference type="GO" id="GO:0031522">
    <property type="term" value="C:cell envelope Sec protein transport complex"/>
    <property type="evidence" value="ECO:0007669"/>
    <property type="project" value="TreeGrafter"/>
</dbReference>
<comment type="subcellular location">
    <subcellularLocation>
        <location evidence="15">Cell membrane</location>
        <topology evidence="15">Peripheral membrane protein</topology>
        <orientation evidence="15">Cytoplasmic side</orientation>
    </subcellularLocation>
    <subcellularLocation>
        <location evidence="15">Cytoplasm</location>
    </subcellularLocation>
    <subcellularLocation>
        <location evidence="2">Membrane</location>
        <topology evidence="2">Peripheral membrane protein</topology>
    </subcellularLocation>
    <text evidence="15">Distribution is 50-50.</text>
</comment>
<dbReference type="Gene3D" id="3.10.450.50">
    <property type="match status" value="1"/>
</dbReference>
<dbReference type="GO" id="GO:0043952">
    <property type="term" value="P:protein transport by the Sec complex"/>
    <property type="evidence" value="ECO:0007669"/>
    <property type="project" value="UniProtKB-ARBA"/>
</dbReference>
<evidence type="ECO:0000313" key="19">
    <source>
        <dbReference type="EMBL" id="QDV22942.1"/>
    </source>
</evidence>
<dbReference type="PANTHER" id="PTHR30612">
    <property type="entry name" value="SECA INNER MEMBRANE COMPONENT OF SEC PROTEIN SECRETION SYSTEM"/>
    <property type="match status" value="1"/>
</dbReference>
<dbReference type="CDD" id="cd18803">
    <property type="entry name" value="SF2_C_secA"/>
    <property type="match status" value="1"/>
</dbReference>
<evidence type="ECO:0000256" key="12">
    <source>
        <dbReference type="ARBA" id="ARBA00022967"/>
    </source>
</evidence>
<keyword evidence="11 15" id="KW-0653">Protein transport</keyword>
<evidence type="ECO:0000256" key="2">
    <source>
        <dbReference type="ARBA" id="ARBA00004170"/>
    </source>
</evidence>
<evidence type="ECO:0000259" key="18">
    <source>
        <dbReference type="PROSITE" id="PS51196"/>
    </source>
</evidence>
<keyword evidence="5 15" id="KW-1003">Cell membrane</keyword>
<keyword evidence="14 15" id="KW-0472">Membrane</keyword>
<dbReference type="InterPro" id="IPR011116">
    <property type="entry name" value="SecA_Wing/Scaffold"/>
</dbReference>
<evidence type="ECO:0000256" key="5">
    <source>
        <dbReference type="ARBA" id="ARBA00022475"/>
    </source>
</evidence>
<dbReference type="Pfam" id="PF21090">
    <property type="entry name" value="P-loop_SecA"/>
    <property type="match status" value="1"/>
</dbReference>
<dbReference type="GO" id="GO:0006605">
    <property type="term" value="P:protein targeting"/>
    <property type="evidence" value="ECO:0007669"/>
    <property type="project" value="UniProtKB-UniRule"/>
</dbReference>
<evidence type="ECO:0000256" key="9">
    <source>
        <dbReference type="ARBA" id="ARBA00022833"/>
    </source>
</evidence>
<accession>A0A518G2X7</accession>
<dbReference type="PROSITE" id="PS01312">
    <property type="entry name" value="SECA"/>
    <property type="match status" value="1"/>
</dbReference>
<dbReference type="PROSITE" id="PS51196">
    <property type="entry name" value="SECA_MOTOR_DEAD"/>
    <property type="match status" value="1"/>
</dbReference>
<dbReference type="InterPro" id="IPR000185">
    <property type="entry name" value="SecA"/>
</dbReference>
<dbReference type="InterPro" id="IPR036670">
    <property type="entry name" value="SecA_X-link_sf"/>
</dbReference>
<dbReference type="InterPro" id="IPR014001">
    <property type="entry name" value="Helicase_ATP-bd"/>
</dbReference>
<dbReference type="Gene3D" id="3.90.1440.10">
    <property type="entry name" value="SecA, preprotein cross-linking domain"/>
    <property type="match status" value="1"/>
</dbReference>
<evidence type="ECO:0000256" key="1">
    <source>
        <dbReference type="ARBA" id="ARBA00001947"/>
    </source>
</evidence>
<protein>
    <recommendedName>
        <fullName evidence="15">Protein translocase subunit SecA</fullName>
        <ecNumber evidence="15">7.4.2.8</ecNumber>
    </recommendedName>
</protein>
<comment type="cofactor">
    <cofactor evidence="1">
        <name>Zn(2+)</name>
        <dbReference type="ChEBI" id="CHEBI:29105"/>
    </cofactor>
</comment>
<evidence type="ECO:0000256" key="13">
    <source>
        <dbReference type="ARBA" id="ARBA00023010"/>
    </source>
</evidence>
<evidence type="ECO:0000256" key="6">
    <source>
        <dbReference type="ARBA" id="ARBA00022490"/>
    </source>
</evidence>
<feature type="binding site" evidence="15">
    <location>
        <position position="705"/>
    </location>
    <ligand>
        <name>ATP</name>
        <dbReference type="ChEBI" id="CHEBI:30616"/>
    </ligand>
</feature>
<evidence type="ECO:0000259" key="17">
    <source>
        <dbReference type="PROSITE" id="PS51192"/>
    </source>
</evidence>
<dbReference type="GO" id="GO:0046872">
    <property type="term" value="F:metal ion binding"/>
    <property type="evidence" value="ECO:0007669"/>
    <property type="project" value="UniProtKB-KW"/>
</dbReference>